<dbReference type="Proteomes" id="UP000070589">
    <property type="component" value="Unassembled WGS sequence"/>
</dbReference>
<name>A0A133U7N2_9EURY</name>
<organism evidence="1 2">
    <name type="scientific">candidate division MSBL1 archaeon SCGC-AAA259D14</name>
    <dbReference type="NCBI Taxonomy" id="1698261"/>
    <lineage>
        <taxon>Archaea</taxon>
        <taxon>Methanobacteriati</taxon>
        <taxon>Methanobacteriota</taxon>
        <taxon>candidate division MSBL1</taxon>
    </lineage>
</organism>
<proteinExistence type="predicted"/>
<comment type="caution">
    <text evidence="1">The sequence shown here is derived from an EMBL/GenBank/DDBJ whole genome shotgun (WGS) entry which is preliminary data.</text>
</comment>
<dbReference type="EMBL" id="LHXL01000010">
    <property type="protein sequence ID" value="KXA90215.1"/>
    <property type="molecule type" value="Genomic_DNA"/>
</dbReference>
<keyword evidence="2" id="KW-1185">Reference proteome</keyword>
<evidence type="ECO:0000313" key="2">
    <source>
        <dbReference type="Proteomes" id="UP000070589"/>
    </source>
</evidence>
<evidence type="ECO:0000313" key="1">
    <source>
        <dbReference type="EMBL" id="KXA90215.1"/>
    </source>
</evidence>
<protein>
    <submittedName>
        <fullName evidence="1">Uncharacterized protein</fullName>
    </submittedName>
</protein>
<sequence>MNSNDSKEVARKLKYGWALPDEIRSWIIDQVSKKRVVYWNGKNVEGLEGPGGVFVSVEQYMPFRPGSHAPPPKFIICLLYYPTDTSGPIMCFDNKKEANNSLIDMLEILSVEDTLKRVIRQLDEAAEDNLPLYKPLCENIREL</sequence>
<gene>
    <name evidence="1" type="ORF">AKJ62_01350</name>
</gene>
<dbReference type="AlphaFoldDB" id="A0A133U7N2"/>
<accession>A0A133U7N2</accession>
<reference evidence="1 2" key="1">
    <citation type="journal article" date="2016" name="Sci. Rep.">
        <title>Metabolic traits of an uncultured archaeal lineage -MSBL1- from brine pools of the Red Sea.</title>
        <authorList>
            <person name="Mwirichia R."/>
            <person name="Alam I."/>
            <person name="Rashid M."/>
            <person name="Vinu M."/>
            <person name="Ba-Alawi W."/>
            <person name="Anthony Kamau A."/>
            <person name="Kamanda Ngugi D."/>
            <person name="Goker M."/>
            <person name="Klenk H.P."/>
            <person name="Bajic V."/>
            <person name="Stingl U."/>
        </authorList>
    </citation>
    <scope>NUCLEOTIDE SEQUENCE [LARGE SCALE GENOMIC DNA]</scope>
    <source>
        <strain evidence="1">SCGC-AAA259D14</strain>
    </source>
</reference>